<keyword evidence="1" id="KW-0812">Transmembrane</keyword>
<dbReference type="PANTHER" id="PTHR23028">
    <property type="entry name" value="ACETYLTRANSFERASE"/>
    <property type="match status" value="1"/>
</dbReference>
<dbReference type="InterPro" id="IPR050879">
    <property type="entry name" value="Acyltransferase_3"/>
</dbReference>
<evidence type="ECO:0000259" key="2">
    <source>
        <dbReference type="Pfam" id="PF01757"/>
    </source>
</evidence>
<keyword evidence="3" id="KW-0808">Transferase</keyword>
<feature type="transmembrane region" description="Helical" evidence="1">
    <location>
        <begin position="45"/>
        <end position="67"/>
    </location>
</feature>
<keyword evidence="1" id="KW-0472">Membrane</keyword>
<feature type="transmembrane region" description="Helical" evidence="1">
    <location>
        <begin position="265"/>
        <end position="283"/>
    </location>
</feature>
<feature type="transmembrane region" description="Helical" evidence="1">
    <location>
        <begin position="295"/>
        <end position="315"/>
    </location>
</feature>
<keyword evidence="3" id="KW-0012">Acyltransferase</keyword>
<dbReference type="EMBL" id="SNSQ01000005">
    <property type="protein sequence ID" value="TEU52166.1"/>
    <property type="molecule type" value="Genomic_DNA"/>
</dbReference>
<feature type="domain" description="Acyltransferase 3" evidence="2">
    <location>
        <begin position="20"/>
        <end position="311"/>
    </location>
</feature>
<sequence>MKPCVRESRIPKKERIVRILSLQALRAVGAIAVVLYHAGTLGAGINLRVGATGVDLFFIISGAVMYLSVNDQTSMPSFLWARFTRVVPLYWIGTIGAVGVYIAKSGHFPPILDIAKSAFFLPSEHFGDFPILYPGWSLNYEIFFYALIAVLLMFGSSAMSLAATTTLALGTLHESVQAPYAEYYCQPVMIEFAAGILIGMAIRARLTPSRGISTILICVGIVLLALHSPDSKINAAVGWGVPWAMILVGSIAFDSSRLIRSKITQLLGAASYSIYLAHPFVIWGIEALTRDRNNLVFASAAALSILSGLIVHLVIEKPLLSGLRKFQPFKKLNVPAGKSAL</sequence>
<organism evidence="3 4">
    <name type="scientific">Burkholderia cepacia</name>
    <name type="common">Pseudomonas cepacia</name>
    <dbReference type="NCBI Taxonomy" id="292"/>
    <lineage>
        <taxon>Bacteria</taxon>
        <taxon>Pseudomonadati</taxon>
        <taxon>Pseudomonadota</taxon>
        <taxon>Betaproteobacteria</taxon>
        <taxon>Burkholderiales</taxon>
        <taxon>Burkholderiaceae</taxon>
        <taxon>Burkholderia</taxon>
        <taxon>Burkholderia cepacia complex</taxon>
    </lineage>
</organism>
<comment type="caution">
    <text evidence="3">The sequence shown here is derived from an EMBL/GenBank/DDBJ whole genome shotgun (WGS) entry which is preliminary data.</text>
</comment>
<dbReference type="InterPro" id="IPR002656">
    <property type="entry name" value="Acyl_transf_3_dom"/>
</dbReference>
<feature type="transmembrane region" description="Helical" evidence="1">
    <location>
        <begin position="233"/>
        <end position="253"/>
    </location>
</feature>
<feature type="transmembrane region" description="Helical" evidence="1">
    <location>
        <begin position="142"/>
        <end position="163"/>
    </location>
</feature>
<dbReference type="GO" id="GO:0000271">
    <property type="term" value="P:polysaccharide biosynthetic process"/>
    <property type="evidence" value="ECO:0007669"/>
    <property type="project" value="TreeGrafter"/>
</dbReference>
<evidence type="ECO:0000313" key="4">
    <source>
        <dbReference type="Proteomes" id="UP000298234"/>
    </source>
</evidence>
<feature type="transmembrane region" description="Helical" evidence="1">
    <location>
        <begin position="20"/>
        <end position="39"/>
    </location>
</feature>
<protein>
    <submittedName>
        <fullName evidence="3">Acyltransferase</fullName>
    </submittedName>
</protein>
<keyword evidence="1" id="KW-1133">Transmembrane helix</keyword>
<dbReference type="PANTHER" id="PTHR23028:SF131">
    <property type="entry name" value="BLR2367 PROTEIN"/>
    <property type="match status" value="1"/>
</dbReference>
<reference evidence="3 4" key="1">
    <citation type="submission" date="2019-03" db="EMBL/GenBank/DDBJ databases">
        <title>Burkholderia cepacia outbreak.</title>
        <authorList>
            <person name="Farzana R."/>
            <person name="Walsh T.R."/>
        </authorList>
    </citation>
    <scope>NUCLEOTIDE SEQUENCE [LARGE SCALE GENOMIC DNA]</scope>
    <source>
        <strain evidence="4">d13</strain>
    </source>
</reference>
<proteinExistence type="predicted"/>
<dbReference type="GO" id="GO:0016020">
    <property type="term" value="C:membrane"/>
    <property type="evidence" value="ECO:0007669"/>
    <property type="project" value="TreeGrafter"/>
</dbReference>
<evidence type="ECO:0000256" key="1">
    <source>
        <dbReference type="SAM" id="Phobius"/>
    </source>
</evidence>
<accession>A0AAX2RSV6</accession>
<feature type="transmembrane region" description="Helical" evidence="1">
    <location>
        <begin position="210"/>
        <end position="227"/>
    </location>
</feature>
<feature type="transmembrane region" description="Helical" evidence="1">
    <location>
        <begin position="79"/>
        <end position="103"/>
    </location>
</feature>
<evidence type="ECO:0000313" key="3">
    <source>
        <dbReference type="EMBL" id="TEU52166.1"/>
    </source>
</evidence>
<name>A0AAX2RSV6_BURCE</name>
<dbReference type="Proteomes" id="UP000298234">
    <property type="component" value="Unassembled WGS sequence"/>
</dbReference>
<gene>
    <name evidence="3" type="ORF">E3D37_05755</name>
</gene>
<dbReference type="Pfam" id="PF01757">
    <property type="entry name" value="Acyl_transf_3"/>
    <property type="match status" value="1"/>
</dbReference>
<dbReference type="GO" id="GO:0016747">
    <property type="term" value="F:acyltransferase activity, transferring groups other than amino-acyl groups"/>
    <property type="evidence" value="ECO:0007669"/>
    <property type="project" value="InterPro"/>
</dbReference>
<dbReference type="AlphaFoldDB" id="A0AAX2RSV6"/>